<keyword evidence="1" id="KW-0812">Transmembrane</keyword>
<feature type="transmembrane region" description="Helical" evidence="1">
    <location>
        <begin position="110"/>
        <end position="129"/>
    </location>
</feature>
<protein>
    <submittedName>
        <fullName evidence="3">Aste57867_18784 protein</fullName>
    </submittedName>
</protein>
<feature type="transmembrane region" description="Helical" evidence="1">
    <location>
        <begin position="149"/>
        <end position="170"/>
    </location>
</feature>
<evidence type="ECO:0000313" key="3">
    <source>
        <dbReference type="EMBL" id="VFT95518.1"/>
    </source>
</evidence>
<keyword evidence="1" id="KW-1133">Transmembrane helix</keyword>
<gene>
    <name evidence="3" type="primary">Aste57867_18784</name>
    <name evidence="2" type="ORF">As57867_018720</name>
    <name evidence="3" type="ORF">ASTE57867_18784</name>
</gene>
<organism evidence="3 4">
    <name type="scientific">Aphanomyces stellatus</name>
    <dbReference type="NCBI Taxonomy" id="120398"/>
    <lineage>
        <taxon>Eukaryota</taxon>
        <taxon>Sar</taxon>
        <taxon>Stramenopiles</taxon>
        <taxon>Oomycota</taxon>
        <taxon>Saprolegniomycetes</taxon>
        <taxon>Saprolegniales</taxon>
        <taxon>Verrucalvaceae</taxon>
        <taxon>Aphanomyces</taxon>
    </lineage>
</organism>
<proteinExistence type="predicted"/>
<evidence type="ECO:0000256" key="1">
    <source>
        <dbReference type="SAM" id="Phobius"/>
    </source>
</evidence>
<evidence type="ECO:0000313" key="2">
    <source>
        <dbReference type="EMBL" id="KAF0689796.1"/>
    </source>
</evidence>
<accession>A0A485LB18</accession>
<keyword evidence="1" id="KW-0472">Membrane</keyword>
<dbReference type="EMBL" id="CAADRA010006432">
    <property type="protein sequence ID" value="VFT95518.1"/>
    <property type="molecule type" value="Genomic_DNA"/>
</dbReference>
<feature type="transmembrane region" description="Helical" evidence="1">
    <location>
        <begin position="70"/>
        <end position="98"/>
    </location>
</feature>
<name>A0A485LB18_9STRA</name>
<reference evidence="3 4" key="1">
    <citation type="submission" date="2019-03" db="EMBL/GenBank/DDBJ databases">
        <authorList>
            <person name="Gaulin E."/>
            <person name="Dumas B."/>
        </authorList>
    </citation>
    <scope>NUCLEOTIDE SEQUENCE [LARGE SCALE GENOMIC DNA]</scope>
    <source>
        <strain evidence="3">CBS 568.67</strain>
    </source>
</reference>
<reference evidence="2" key="2">
    <citation type="submission" date="2019-06" db="EMBL/GenBank/DDBJ databases">
        <title>Genomics analysis of Aphanomyces spp. identifies a new class of oomycete effector associated with host adaptation.</title>
        <authorList>
            <person name="Gaulin E."/>
        </authorList>
    </citation>
    <scope>NUCLEOTIDE SEQUENCE</scope>
    <source>
        <strain evidence="2">CBS 578.67</strain>
    </source>
</reference>
<keyword evidence="4" id="KW-1185">Reference proteome</keyword>
<dbReference type="EMBL" id="VJMH01006411">
    <property type="protein sequence ID" value="KAF0689796.1"/>
    <property type="molecule type" value="Genomic_DNA"/>
</dbReference>
<sequence length="202" mass="21950">MRNNTEQIPVAIAESLSTPTNEFHNLPQAELRMSHIAMAIPVADRRCVRPASMDGFHHRWPCRRMAYLQMVYFLATYVVFAPSIIPSVVAWLSGLVGIYGTRANVEVSHIRAIAIFGATNTCLCLYFLVYLAVTSVSAATGVGSATFDAFFLALINAPVLIYAASVAHVYHRELLARLQAGVTLVQTVPAAVVEAAPFVTVV</sequence>
<dbReference type="Proteomes" id="UP000332933">
    <property type="component" value="Unassembled WGS sequence"/>
</dbReference>
<evidence type="ECO:0000313" key="4">
    <source>
        <dbReference type="Proteomes" id="UP000332933"/>
    </source>
</evidence>
<dbReference type="AlphaFoldDB" id="A0A485LB18"/>
<dbReference type="OrthoDB" id="72037at2759"/>